<evidence type="ECO:0000256" key="5">
    <source>
        <dbReference type="ARBA" id="ARBA00022927"/>
    </source>
</evidence>
<evidence type="ECO:0000256" key="2">
    <source>
        <dbReference type="ARBA" id="ARBA00009063"/>
    </source>
</evidence>
<keyword evidence="8 10" id="KW-0175">Coiled coil</keyword>
<dbReference type="InterPro" id="IPR006012">
    <property type="entry name" value="Syntaxin/epimorphin_CS"/>
</dbReference>
<dbReference type="Gene3D" id="1.20.58.70">
    <property type="match status" value="1"/>
</dbReference>
<comment type="similarity">
    <text evidence="2">Belongs to the syntaxin family.</text>
</comment>
<evidence type="ECO:0000313" key="14">
    <source>
        <dbReference type="Proteomes" id="UP001168990"/>
    </source>
</evidence>
<evidence type="ECO:0000256" key="10">
    <source>
        <dbReference type="SAM" id="Coils"/>
    </source>
</evidence>
<proteinExistence type="inferred from homology"/>
<dbReference type="GO" id="GO:0031201">
    <property type="term" value="C:SNARE complex"/>
    <property type="evidence" value="ECO:0007669"/>
    <property type="project" value="TreeGrafter"/>
</dbReference>
<dbReference type="GO" id="GO:0006886">
    <property type="term" value="P:intracellular protein transport"/>
    <property type="evidence" value="ECO:0007669"/>
    <property type="project" value="InterPro"/>
</dbReference>
<evidence type="ECO:0000256" key="1">
    <source>
        <dbReference type="ARBA" id="ARBA00004409"/>
    </source>
</evidence>
<sequence>MAIRNLTEPFVLMRNNALQSRHIYADQNLSDRTALVNLDGRPSDNVELNGINEINTSPPVWSDALEETQYILSRLRIKIDNLIELHGKHVTRPTLDDTSQEERQMEQLTREIGRAFSSGYRQVQIVKNAARHETRHAEKQLAMSAALALSSALQELGVRYRTAQNNYIHQVNSREERNRPFFEEDRLLLTDISTDSWQPEFQNNESTDQFWQPRQKQESVLLKLEEAEESMKVAEEREQEVSHIVQSISDLNYIFKDLAAVVHDQGTILDRIDYNIEQTQGQVHEGYKQLKKADSYQRANRKMYCILILAVSIIMLSFLFILFKT</sequence>
<gene>
    <name evidence="13" type="ORF">PV328_009031</name>
</gene>
<dbReference type="InterPro" id="IPR010989">
    <property type="entry name" value="SNARE"/>
</dbReference>
<dbReference type="Proteomes" id="UP001168990">
    <property type="component" value="Unassembled WGS sequence"/>
</dbReference>
<comment type="subcellular location">
    <subcellularLocation>
        <location evidence="1">Golgi apparatus membrane</location>
        <topology evidence="1">Single-pass type IV membrane protein</topology>
    </subcellularLocation>
</comment>
<evidence type="ECO:0000256" key="9">
    <source>
        <dbReference type="ARBA" id="ARBA00023136"/>
    </source>
</evidence>
<keyword evidence="4 11" id="KW-0812">Transmembrane</keyword>
<protein>
    <recommendedName>
        <fullName evidence="12">t-SNARE coiled-coil homology domain-containing protein</fullName>
    </recommendedName>
</protein>
<evidence type="ECO:0000313" key="13">
    <source>
        <dbReference type="EMBL" id="KAK0171283.1"/>
    </source>
</evidence>
<feature type="domain" description="T-SNARE coiled-coil homology" evidence="12">
    <location>
        <begin position="231"/>
        <end position="293"/>
    </location>
</feature>
<dbReference type="SMART" id="SM00397">
    <property type="entry name" value="t_SNARE"/>
    <property type="match status" value="1"/>
</dbReference>
<evidence type="ECO:0000256" key="11">
    <source>
        <dbReference type="SAM" id="Phobius"/>
    </source>
</evidence>
<dbReference type="GO" id="GO:0005484">
    <property type="term" value="F:SNAP receptor activity"/>
    <property type="evidence" value="ECO:0007669"/>
    <property type="project" value="InterPro"/>
</dbReference>
<evidence type="ECO:0000256" key="7">
    <source>
        <dbReference type="ARBA" id="ARBA00023034"/>
    </source>
</evidence>
<accession>A0AA39FKR1</accession>
<keyword evidence="7" id="KW-0333">Golgi apparatus</keyword>
<evidence type="ECO:0000256" key="8">
    <source>
        <dbReference type="ARBA" id="ARBA00023054"/>
    </source>
</evidence>
<dbReference type="GO" id="GO:0048278">
    <property type="term" value="P:vesicle docking"/>
    <property type="evidence" value="ECO:0007669"/>
    <property type="project" value="TreeGrafter"/>
</dbReference>
<dbReference type="GO" id="GO:0006906">
    <property type="term" value="P:vesicle fusion"/>
    <property type="evidence" value="ECO:0007669"/>
    <property type="project" value="TreeGrafter"/>
</dbReference>
<comment type="caution">
    <text evidence="13">The sequence shown here is derived from an EMBL/GenBank/DDBJ whole genome shotgun (WGS) entry which is preliminary data.</text>
</comment>
<dbReference type="AlphaFoldDB" id="A0AA39FKR1"/>
<organism evidence="13 14">
    <name type="scientific">Microctonus aethiopoides</name>
    <dbReference type="NCBI Taxonomy" id="144406"/>
    <lineage>
        <taxon>Eukaryota</taxon>
        <taxon>Metazoa</taxon>
        <taxon>Ecdysozoa</taxon>
        <taxon>Arthropoda</taxon>
        <taxon>Hexapoda</taxon>
        <taxon>Insecta</taxon>
        <taxon>Pterygota</taxon>
        <taxon>Neoptera</taxon>
        <taxon>Endopterygota</taxon>
        <taxon>Hymenoptera</taxon>
        <taxon>Apocrita</taxon>
        <taxon>Ichneumonoidea</taxon>
        <taxon>Braconidae</taxon>
        <taxon>Euphorinae</taxon>
        <taxon>Microctonus</taxon>
    </lineage>
</organism>
<feature type="coiled-coil region" evidence="10">
    <location>
        <begin position="217"/>
        <end position="244"/>
    </location>
</feature>
<dbReference type="PANTHER" id="PTHR19957">
    <property type="entry name" value="SYNTAXIN"/>
    <property type="match status" value="1"/>
</dbReference>
<keyword evidence="5" id="KW-0653">Protein transport</keyword>
<dbReference type="GO" id="GO:0000139">
    <property type="term" value="C:Golgi membrane"/>
    <property type="evidence" value="ECO:0007669"/>
    <property type="project" value="UniProtKB-SubCell"/>
</dbReference>
<keyword evidence="6 11" id="KW-1133">Transmembrane helix</keyword>
<keyword evidence="14" id="KW-1185">Reference proteome</keyword>
<dbReference type="InterPro" id="IPR045242">
    <property type="entry name" value="Syntaxin"/>
</dbReference>
<dbReference type="SUPFAM" id="SSF47661">
    <property type="entry name" value="t-snare proteins"/>
    <property type="match status" value="1"/>
</dbReference>
<reference evidence="13" key="1">
    <citation type="journal article" date="2023" name="bioRxiv">
        <title>Scaffold-level genome assemblies of two parasitoid biocontrol wasps reveal the parthenogenesis mechanism and an associated novel virus.</title>
        <authorList>
            <person name="Inwood S."/>
            <person name="Skelly J."/>
            <person name="Guhlin J."/>
            <person name="Harrop T."/>
            <person name="Goldson S."/>
            <person name="Dearden P."/>
        </authorList>
    </citation>
    <scope>NUCLEOTIDE SEQUENCE</scope>
    <source>
        <strain evidence="13">Irish</strain>
        <tissue evidence="13">Whole body</tissue>
    </source>
</reference>
<dbReference type="FunFam" id="1.20.5.110:FF:000081">
    <property type="entry name" value="Syntaxin 16"/>
    <property type="match status" value="1"/>
</dbReference>
<evidence type="ECO:0000256" key="4">
    <source>
        <dbReference type="ARBA" id="ARBA00022692"/>
    </source>
</evidence>
<dbReference type="PROSITE" id="PS50192">
    <property type="entry name" value="T_SNARE"/>
    <property type="match status" value="1"/>
</dbReference>
<reference evidence="13" key="2">
    <citation type="submission" date="2023-03" db="EMBL/GenBank/DDBJ databases">
        <authorList>
            <person name="Inwood S.N."/>
            <person name="Skelly J.G."/>
            <person name="Guhlin J."/>
            <person name="Harrop T.W.R."/>
            <person name="Goldson S.G."/>
            <person name="Dearden P.K."/>
        </authorList>
    </citation>
    <scope>NUCLEOTIDE SEQUENCE</scope>
    <source>
        <strain evidence="13">Irish</strain>
        <tissue evidence="13">Whole body</tissue>
    </source>
</reference>
<dbReference type="InterPro" id="IPR000727">
    <property type="entry name" value="T_SNARE_dom"/>
</dbReference>
<feature type="transmembrane region" description="Helical" evidence="11">
    <location>
        <begin position="304"/>
        <end position="323"/>
    </location>
</feature>
<dbReference type="PANTHER" id="PTHR19957:SF83">
    <property type="entry name" value="SYNTAXIN-16"/>
    <property type="match status" value="1"/>
</dbReference>
<dbReference type="EMBL" id="JAQQBS010000003">
    <property type="protein sequence ID" value="KAK0171283.1"/>
    <property type="molecule type" value="Genomic_DNA"/>
</dbReference>
<evidence type="ECO:0000259" key="12">
    <source>
        <dbReference type="PROSITE" id="PS50192"/>
    </source>
</evidence>
<dbReference type="CDD" id="cd15845">
    <property type="entry name" value="SNARE_syntaxin16"/>
    <property type="match status" value="1"/>
</dbReference>
<evidence type="ECO:0000256" key="3">
    <source>
        <dbReference type="ARBA" id="ARBA00022448"/>
    </source>
</evidence>
<evidence type="ECO:0000256" key="6">
    <source>
        <dbReference type="ARBA" id="ARBA00022989"/>
    </source>
</evidence>
<keyword evidence="3" id="KW-0813">Transport</keyword>
<dbReference type="Pfam" id="PF05739">
    <property type="entry name" value="SNARE"/>
    <property type="match status" value="1"/>
</dbReference>
<name>A0AA39FKR1_9HYME</name>
<keyword evidence="9 11" id="KW-0472">Membrane</keyword>
<dbReference type="PROSITE" id="PS00914">
    <property type="entry name" value="SYNTAXIN"/>
    <property type="match status" value="1"/>
</dbReference>
<dbReference type="GO" id="GO:0000149">
    <property type="term" value="F:SNARE binding"/>
    <property type="evidence" value="ECO:0007669"/>
    <property type="project" value="TreeGrafter"/>
</dbReference>